<evidence type="ECO:0000313" key="3">
    <source>
        <dbReference type="Proteomes" id="UP000782610"/>
    </source>
</evidence>
<feature type="signal peptide" evidence="1">
    <location>
        <begin position="1"/>
        <end position="31"/>
    </location>
</feature>
<gene>
    <name evidence="2" type="ORF">HY834_02745</name>
</gene>
<dbReference type="Gene3D" id="1.25.40.10">
    <property type="entry name" value="Tetratricopeptide repeat domain"/>
    <property type="match status" value="1"/>
</dbReference>
<dbReference type="InterPro" id="IPR011990">
    <property type="entry name" value="TPR-like_helical_dom_sf"/>
</dbReference>
<comment type="caution">
    <text evidence="2">The sequence shown here is derived from an EMBL/GenBank/DDBJ whole genome shotgun (WGS) entry which is preliminary data.</text>
</comment>
<dbReference type="EMBL" id="JACRAF010000006">
    <property type="protein sequence ID" value="MBI4920641.1"/>
    <property type="molecule type" value="Genomic_DNA"/>
</dbReference>
<keyword evidence="1" id="KW-0732">Signal</keyword>
<reference evidence="2" key="1">
    <citation type="submission" date="2020-07" db="EMBL/GenBank/DDBJ databases">
        <title>Huge and variable diversity of episymbiotic CPR bacteria and DPANN archaea in groundwater ecosystems.</title>
        <authorList>
            <person name="He C.Y."/>
            <person name="Keren R."/>
            <person name="Whittaker M."/>
            <person name="Farag I.F."/>
            <person name="Doudna J."/>
            <person name="Cate J.H.D."/>
            <person name="Banfield J.F."/>
        </authorList>
    </citation>
    <scope>NUCLEOTIDE SEQUENCE</scope>
    <source>
        <strain evidence="2">NC_groundwater_1586_Pr3_B-0.1um_66_15</strain>
    </source>
</reference>
<evidence type="ECO:0000313" key="2">
    <source>
        <dbReference type="EMBL" id="MBI4920641.1"/>
    </source>
</evidence>
<accession>A0A933KZD6</accession>
<protein>
    <recommendedName>
        <fullName evidence="4">Tetratricopeptide repeat protein</fullName>
    </recommendedName>
</protein>
<proteinExistence type="predicted"/>
<evidence type="ECO:0000256" key="1">
    <source>
        <dbReference type="SAM" id="SignalP"/>
    </source>
</evidence>
<sequence length="1122" mass="121468">MSAMWRRAGMPVRLLLAALLWLALGAAAVQAAERVQVHATAEQGFGRIVLQFTDRMDLPKYKISFDNGVLAVTFADPVSMTLPDLLATAPAYLTIGRVDPDGKGVRFGLRTAFNIHSMEAGEKLFIDMMPEGWQGLPPSLPPAIVAQLTERAKNAAVEAEQRRKAEEAKALNPQVALRAGRNPTFMRVEFDWSVDTKAEFVQNGTTATLTFDWPVEIDLYALKSQLPSEITGISSEVSTAGSKIVLALADGVTPRFYGTDARQFILDVDLTNGEIAANRTTAEAAAKAAEATALAARVADAMASSETSELAANAAGTQVAASDQVPGAAITPRIEEISGTVRVSFPFDRDTASAVFRRGDTLWMLFDTPTSINQPEQSDALSSIATGFTVVPAGETQIVRVDLSTEKLATLASEGRSWVLSIGDVLLNATEPLTLKRNRDPDGHFEMTAALGKPYQVHSFRDPVVGDFLDVVTAFPPARGSARDLSYVDFDALRSVHGLVVRPDNADLDVSVVDDHALIKVPDGLMLSDQDAPRALDSGSAAEFRDSFVDFAALKEDNPAAFEKKGEELSEDAAVKEGQSREVARLALAQYYVGNQYAEEAIGVLKVLDSDLKSDDLRKKVKLTSAIANVLAARSGEALDILNSTSFSDEVDAVMWRTIARADVHDFAGARSDALAAESVVQVYPVWVRQKFLFAGIRAALETSDVPLAQRYLGLIVFAQLSPEDVTLYQLFQGRVAEAQGQVAAALDTYGQVIAADVRPTRAEAVYRTLLLLRSTGKIDLAKATATLSAEAMLWRGNPLEADMEKLLAELYFEHKDYRFGFETVKDAAAHNPDSKPIGALIEEAGIQFGNLFLNGAADQLGDLDALSLYYDFRQLTPPGARGDEMIRNLARRLVKVDLLGQAAELLEYQIDSRLKGVAQAQVAADLALIRIADRNPEAALRVLNRTRVADLSPTLERQRRVLEARALIDADRADLALDLLTRVSGRDADLLRVDGYWKAKNYTAASDLIETVYSADDTATLSQPARMNILKAAVGLVLAGDELGLNRLRSKFSDRMAQAQEWPMFDYITSPNVSMTGMQFKAAAKAVSGLDSITAFLNAYRQLYAVDPALTPVAASARSSV</sequence>
<evidence type="ECO:0008006" key="4">
    <source>
        <dbReference type="Google" id="ProtNLM"/>
    </source>
</evidence>
<name>A0A933KZD6_9HYPH</name>
<dbReference type="Proteomes" id="UP000782610">
    <property type="component" value="Unassembled WGS sequence"/>
</dbReference>
<feature type="chain" id="PRO_5037667094" description="Tetratricopeptide repeat protein" evidence="1">
    <location>
        <begin position="32"/>
        <end position="1122"/>
    </location>
</feature>
<organism evidence="2 3">
    <name type="scientific">Devosia nanyangense</name>
    <dbReference type="NCBI Taxonomy" id="1228055"/>
    <lineage>
        <taxon>Bacteria</taxon>
        <taxon>Pseudomonadati</taxon>
        <taxon>Pseudomonadota</taxon>
        <taxon>Alphaproteobacteria</taxon>
        <taxon>Hyphomicrobiales</taxon>
        <taxon>Devosiaceae</taxon>
        <taxon>Devosia</taxon>
    </lineage>
</organism>
<dbReference type="AlphaFoldDB" id="A0A933KZD6"/>